<protein>
    <submittedName>
        <fullName evidence="2">Uncharacterized protein</fullName>
    </submittedName>
</protein>
<organism evidence="2 3">
    <name type="scientific">Aedes albopictus</name>
    <name type="common">Asian tiger mosquito</name>
    <name type="synonym">Stegomyia albopicta</name>
    <dbReference type="NCBI Taxonomy" id="7160"/>
    <lineage>
        <taxon>Eukaryota</taxon>
        <taxon>Metazoa</taxon>
        <taxon>Ecdysozoa</taxon>
        <taxon>Arthropoda</taxon>
        <taxon>Hexapoda</taxon>
        <taxon>Insecta</taxon>
        <taxon>Pterygota</taxon>
        <taxon>Neoptera</taxon>
        <taxon>Endopterygota</taxon>
        <taxon>Diptera</taxon>
        <taxon>Nematocera</taxon>
        <taxon>Culicoidea</taxon>
        <taxon>Culicidae</taxon>
        <taxon>Culicinae</taxon>
        <taxon>Aedini</taxon>
        <taxon>Aedes</taxon>
        <taxon>Stegomyia</taxon>
    </lineage>
</organism>
<keyword evidence="3" id="KW-1185">Reference proteome</keyword>
<dbReference type="RefSeq" id="XP_062710832.1">
    <property type="nucleotide sequence ID" value="XM_062854848.1"/>
</dbReference>
<feature type="transmembrane region" description="Helical" evidence="1">
    <location>
        <begin position="249"/>
        <end position="273"/>
    </location>
</feature>
<dbReference type="InterPro" id="IPR022048">
    <property type="entry name" value="Envelope_fusion-like"/>
</dbReference>
<reference evidence="3" key="1">
    <citation type="journal article" date="2015" name="Proc. Natl. Acad. Sci. U.S.A.">
        <title>Genome sequence of the Asian Tiger mosquito, Aedes albopictus, reveals insights into its biology, genetics, and evolution.</title>
        <authorList>
            <person name="Chen X.G."/>
            <person name="Jiang X."/>
            <person name="Gu J."/>
            <person name="Xu M."/>
            <person name="Wu Y."/>
            <person name="Deng Y."/>
            <person name="Zhang C."/>
            <person name="Bonizzoni M."/>
            <person name="Dermauw W."/>
            <person name="Vontas J."/>
            <person name="Armbruster P."/>
            <person name="Huang X."/>
            <person name="Yang Y."/>
            <person name="Zhang H."/>
            <person name="He W."/>
            <person name="Peng H."/>
            <person name="Liu Y."/>
            <person name="Wu K."/>
            <person name="Chen J."/>
            <person name="Lirakis M."/>
            <person name="Topalis P."/>
            <person name="Van Leeuwen T."/>
            <person name="Hall A.B."/>
            <person name="Jiang X."/>
            <person name="Thorpe C."/>
            <person name="Mueller R.L."/>
            <person name="Sun C."/>
            <person name="Waterhouse R.M."/>
            <person name="Yan G."/>
            <person name="Tu Z.J."/>
            <person name="Fang X."/>
            <person name="James A.A."/>
        </authorList>
    </citation>
    <scope>NUCLEOTIDE SEQUENCE [LARGE SCALE GENOMIC DNA]</scope>
    <source>
        <strain evidence="3">Foshan</strain>
    </source>
</reference>
<accession>A0ABM1YXU2</accession>
<proteinExistence type="predicted"/>
<reference evidence="2" key="2">
    <citation type="submission" date="2025-05" db="UniProtKB">
        <authorList>
            <consortium name="EnsemblMetazoa"/>
        </authorList>
    </citation>
    <scope>IDENTIFICATION</scope>
    <source>
        <strain evidence="2">Foshan</strain>
    </source>
</reference>
<dbReference type="GeneID" id="134288915"/>
<name>A0ABM1YXU2_AEDAL</name>
<keyword evidence="1" id="KW-0472">Membrane</keyword>
<dbReference type="Pfam" id="PF12259">
    <property type="entry name" value="Baculo_F"/>
    <property type="match status" value="1"/>
</dbReference>
<evidence type="ECO:0000313" key="3">
    <source>
        <dbReference type="Proteomes" id="UP000069940"/>
    </source>
</evidence>
<keyword evidence="1" id="KW-0812">Transmembrane</keyword>
<evidence type="ECO:0000256" key="1">
    <source>
        <dbReference type="SAM" id="Phobius"/>
    </source>
</evidence>
<dbReference type="Proteomes" id="UP000069940">
    <property type="component" value="Unassembled WGS sequence"/>
</dbReference>
<evidence type="ECO:0000313" key="2">
    <source>
        <dbReference type="EnsemblMetazoa" id="AALFPA23_013110.P18917"/>
    </source>
</evidence>
<keyword evidence="1" id="KW-1133">Transmembrane helix</keyword>
<sequence>MNNEILILKLKIPLVLKQTFVAYKGITLPQINGTLVALIGLDKNILIQEVDRDWGFVIPESTYNQCQRFTTYRICDFNSIEIGLNSEEECLLNLRFRNSSKNCKVRIVNITKDTWFATEDPNIWEYVTPYEIRINVFHGFNHSFMNIKGNGKINLIPGMMIISNFTKLTYTNITIFDSTAYIYTHTTKKLNFTLDTWETLMVPTLKENKSLYSIYDHKKLFELGVDIGDLKNSKPVLENMIYSPLSSPWTIYSLSAGTVIILIIIIISFICCFKGNISCHKEYHTKTPSRYNKSDILHLGVINNPHKIVQDNQNTRKSSQCSTGLKTEQKLSVHKSRDLPALPIIGEKEEYYLEAYLELPEHTKKLSLQSKITDNKINNKNLRHSTMQRGAPLRRTVNY</sequence>
<dbReference type="EnsemblMetazoa" id="AALFPA23_013110.R18917">
    <property type="protein sequence ID" value="AALFPA23_013110.P18917"/>
    <property type="gene ID" value="AALFPA23_013110"/>
</dbReference>